<feature type="region of interest" description="Disordered" evidence="1">
    <location>
        <begin position="58"/>
        <end position="102"/>
    </location>
</feature>
<reference evidence="3" key="1">
    <citation type="submission" date="2020-10" db="EMBL/GenBank/DDBJ databases">
        <title>Connecting structure to function with the recovery of over 1000 high-quality activated sludge metagenome-assembled genomes encoding full-length rRNA genes using long-read sequencing.</title>
        <authorList>
            <person name="Singleton C.M."/>
            <person name="Petriglieri F."/>
            <person name="Kristensen J.M."/>
            <person name="Kirkegaard R.H."/>
            <person name="Michaelsen T.Y."/>
            <person name="Andersen M.H."/>
            <person name="Karst S.M."/>
            <person name="Dueholm M.S."/>
            <person name="Nielsen P.H."/>
            <person name="Albertsen M."/>
        </authorList>
    </citation>
    <scope>NUCLEOTIDE SEQUENCE</scope>
    <source>
        <strain evidence="3">OdNE_18-Q3-R46-58_BAT3C.305</strain>
    </source>
</reference>
<evidence type="ECO:0008006" key="5">
    <source>
        <dbReference type="Google" id="ProtNLM"/>
    </source>
</evidence>
<evidence type="ECO:0000256" key="2">
    <source>
        <dbReference type="SAM" id="SignalP"/>
    </source>
</evidence>
<accession>A0A9D7QJU3</accession>
<organism evidence="3 4">
    <name type="scientific">Candidatus Dechloromonas phosphorivorans</name>
    <dbReference type="NCBI Taxonomy" id="2899244"/>
    <lineage>
        <taxon>Bacteria</taxon>
        <taxon>Pseudomonadati</taxon>
        <taxon>Pseudomonadota</taxon>
        <taxon>Betaproteobacteria</taxon>
        <taxon>Rhodocyclales</taxon>
        <taxon>Azonexaceae</taxon>
        <taxon>Dechloromonas</taxon>
    </lineage>
</organism>
<evidence type="ECO:0000313" key="3">
    <source>
        <dbReference type="EMBL" id="MBK8891679.1"/>
    </source>
</evidence>
<proteinExistence type="predicted"/>
<feature type="signal peptide" evidence="2">
    <location>
        <begin position="1"/>
        <end position="22"/>
    </location>
</feature>
<dbReference type="AlphaFoldDB" id="A0A9D7QJU3"/>
<dbReference type="Proteomes" id="UP000808146">
    <property type="component" value="Unassembled WGS sequence"/>
</dbReference>
<dbReference type="EMBL" id="JADKBR010000019">
    <property type="protein sequence ID" value="MBK8891679.1"/>
    <property type="molecule type" value="Genomic_DNA"/>
</dbReference>
<gene>
    <name evidence="3" type="ORF">IPN75_15535</name>
</gene>
<feature type="chain" id="PRO_5038497809" description="DUF4124 domain-containing protein" evidence="2">
    <location>
        <begin position="23"/>
        <end position="102"/>
    </location>
</feature>
<name>A0A9D7QJU3_9RHOO</name>
<evidence type="ECO:0000313" key="4">
    <source>
        <dbReference type="Proteomes" id="UP000808146"/>
    </source>
</evidence>
<comment type="caution">
    <text evidence="3">The sequence shown here is derived from an EMBL/GenBank/DDBJ whole genome shotgun (WGS) entry which is preliminary data.</text>
</comment>
<evidence type="ECO:0000256" key="1">
    <source>
        <dbReference type="SAM" id="MobiDB-lite"/>
    </source>
</evidence>
<keyword evidence="2" id="KW-0732">Signal</keyword>
<protein>
    <recommendedName>
        <fullName evidence="5">DUF4124 domain-containing protein</fullName>
    </recommendedName>
</protein>
<sequence>MIRLTTTIAVVALSFLASPASAVVYCKDVGVPKGCVERAPAGAEAARARAVTPHVGVEEPRVGVDAPRVGVDDHRAGAGAGAPGVGVEAGNRGGPVDRAGRR</sequence>